<accession>A0A371HRJ8</accession>
<evidence type="ECO:0000313" key="3">
    <source>
        <dbReference type="Proteomes" id="UP000257109"/>
    </source>
</evidence>
<evidence type="ECO:0000313" key="2">
    <source>
        <dbReference type="EMBL" id="RDY05405.1"/>
    </source>
</evidence>
<feature type="region of interest" description="Disordered" evidence="1">
    <location>
        <begin position="1"/>
        <end position="29"/>
    </location>
</feature>
<dbReference type="OrthoDB" id="778454at2759"/>
<sequence length="252" mass="27309">MIDRSMTDAASGGALMDKTPATARGPNPSRIVNEIGTATNQRMENQLAELTILVRQLTVGQQQPAMAAKIYGICTSVEHSTDMCPMLQETEWDQLKNVGVIVAWKIAISARTESRALCSSTIRVHTEYILETSRLSTADSAISSTTFPTTTIANVTTTIQDLKKKIGQLTNTVSHFLSAGSSNFPSQTIPNPRVNTSVVTLKSGKELPQPTLLVVFDSEPNADSQSRPEKTAQCHSQLGSSQQEGQSHMKNY</sequence>
<reference evidence="2" key="1">
    <citation type="submission" date="2018-05" db="EMBL/GenBank/DDBJ databases">
        <title>Draft genome of Mucuna pruriens seed.</title>
        <authorList>
            <person name="Nnadi N.E."/>
            <person name="Vos R."/>
            <person name="Hasami M.H."/>
            <person name="Devisetty U.K."/>
            <person name="Aguiy J.C."/>
        </authorList>
    </citation>
    <scope>NUCLEOTIDE SEQUENCE [LARGE SCALE GENOMIC DNA]</scope>
    <source>
        <strain evidence="2">JCA_2017</strain>
    </source>
</reference>
<feature type="region of interest" description="Disordered" evidence="1">
    <location>
        <begin position="220"/>
        <end position="252"/>
    </location>
</feature>
<dbReference type="EMBL" id="QJKJ01001887">
    <property type="protein sequence ID" value="RDY05405.1"/>
    <property type="molecule type" value="Genomic_DNA"/>
</dbReference>
<keyword evidence="3" id="KW-1185">Reference proteome</keyword>
<protein>
    <submittedName>
        <fullName evidence="2">Uncharacterized protein</fullName>
    </submittedName>
</protein>
<name>A0A371HRJ8_MUCPR</name>
<feature type="non-terminal residue" evidence="2">
    <location>
        <position position="1"/>
    </location>
</feature>
<dbReference type="AlphaFoldDB" id="A0A371HRJ8"/>
<proteinExistence type="predicted"/>
<feature type="compositionally biased region" description="Low complexity" evidence="1">
    <location>
        <begin position="236"/>
        <end position="246"/>
    </location>
</feature>
<dbReference type="Proteomes" id="UP000257109">
    <property type="component" value="Unassembled WGS sequence"/>
</dbReference>
<evidence type="ECO:0000256" key="1">
    <source>
        <dbReference type="SAM" id="MobiDB-lite"/>
    </source>
</evidence>
<gene>
    <name evidence="2" type="ORF">CR513_10774</name>
</gene>
<comment type="caution">
    <text evidence="2">The sequence shown here is derived from an EMBL/GenBank/DDBJ whole genome shotgun (WGS) entry which is preliminary data.</text>
</comment>
<organism evidence="2 3">
    <name type="scientific">Mucuna pruriens</name>
    <name type="common">Velvet bean</name>
    <name type="synonym">Dolichos pruriens</name>
    <dbReference type="NCBI Taxonomy" id="157652"/>
    <lineage>
        <taxon>Eukaryota</taxon>
        <taxon>Viridiplantae</taxon>
        <taxon>Streptophyta</taxon>
        <taxon>Embryophyta</taxon>
        <taxon>Tracheophyta</taxon>
        <taxon>Spermatophyta</taxon>
        <taxon>Magnoliopsida</taxon>
        <taxon>eudicotyledons</taxon>
        <taxon>Gunneridae</taxon>
        <taxon>Pentapetalae</taxon>
        <taxon>rosids</taxon>
        <taxon>fabids</taxon>
        <taxon>Fabales</taxon>
        <taxon>Fabaceae</taxon>
        <taxon>Papilionoideae</taxon>
        <taxon>50 kb inversion clade</taxon>
        <taxon>NPAAA clade</taxon>
        <taxon>indigoferoid/millettioid clade</taxon>
        <taxon>Phaseoleae</taxon>
        <taxon>Mucuna</taxon>
    </lineage>
</organism>